<name>A0A2H0VAC6_9BACT</name>
<evidence type="ECO:0008006" key="3">
    <source>
        <dbReference type="Google" id="ProtNLM"/>
    </source>
</evidence>
<accession>A0A2H0VAC6</accession>
<dbReference type="AlphaFoldDB" id="A0A2H0VAC6"/>
<evidence type="ECO:0000313" key="1">
    <source>
        <dbReference type="EMBL" id="PIR96056.1"/>
    </source>
</evidence>
<dbReference type="EMBL" id="PFAK01000051">
    <property type="protein sequence ID" value="PIR96056.1"/>
    <property type="molecule type" value="Genomic_DNA"/>
</dbReference>
<evidence type="ECO:0000313" key="2">
    <source>
        <dbReference type="Proteomes" id="UP000230922"/>
    </source>
</evidence>
<protein>
    <recommendedName>
        <fullName evidence="3">DUF4367 domain-containing protein</fullName>
    </recommendedName>
</protein>
<organism evidence="1 2">
    <name type="scientific">Candidatus Doudnabacteria bacterium CG10_big_fil_rev_8_21_14_0_10_42_18</name>
    <dbReference type="NCBI Taxonomy" id="1974552"/>
    <lineage>
        <taxon>Bacteria</taxon>
        <taxon>Candidatus Doudnaibacteriota</taxon>
    </lineage>
</organism>
<dbReference type="Proteomes" id="UP000230922">
    <property type="component" value="Unassembled WGS sequence"/>
</dbReference>
<gene>
    <name evidence="1" type="ORF">COT92_03215</name>
</gene>
<comment type="caution">
    <text evidence="1">The sequence shown here is derived from an EMBL/GenBank/DDBJ whole genome shotgun (WGS) entry which is preliminary data.</text>
</comment>
<reference evidence="2" key="1">
    <citation type="submission" date="2017-09" db="EMBL/GenBank/DDBJ databases">
        <title>Depth-based differentiation of microbial function through sediment-hosted aquifers and enrichment of novel symbionts in the deep terrestrial subsurface.</title>
        <authorList>
            <person name="Probst A.J."/>
            <person name="Ladd B."/>
            <person name="Jarett J.K."/>
            <person name="Geller-Mcgrath D.E."/>
            <person name="Sieber C.M.K."/>
            <person name="Emerson J.B."/>
            <person name="Anantharaman K."/>
            <person name="Thomas B.C."/>
            <person name="Malmstrom R."/>
            <person name="Stieglmeier M."/>
            <person name="Klingl A."/>
            <person name="Woyke T."/>
            <person name="Ryan C.M."/>
            <person name="Banfield J.F."/>
        </authorList>
    </citation>
    <scope>NUCLEOTIDE SEQUENCE [LARGE SCALE GENOMIC DNA]</scope>
</reference>
<sequence>MRISAQTKSFVILVVIAVVGTYLSARLYNEMKEENGNQKIIYKQGQKQEQNIIKKVEASAKVDISQWPLYQNKVYNFSFKYNPNWKVLSTKAFDNYDLIEIDPGPRFYNIKIYISKDGYAAMNGLPTEPVLVNGVLAQNVSELLYGFDQDGYYYTFDNGLSVSLADDFNALVSTVIFSQ</sequence>
<proteinExistence type="predicted"/>